<comment type="caution">
    <text evidence="1">The sequence shown here is derived from an EMBL/GenBank/DDBJ whole genome shotgun (WGS) entry which is preliminary data.</text>
</comment>
<accession>A0A8J3FZ79</accession>
<evidence type="ECO:0008006" key="3">
    <source>
        <dbReference type="Google" id="ProtNLM"/>
    </source>
</evidence>
<evidence type="ECO:0000313" key="1">
    <source>
        <dbReference type="EMBL" id="GHA71753.1"/>
    </source>
</evidence>
<name>A0A8J3FZ79_9BURK</name>
<keyword evidence="2" id="KW-1185">Reference proteome</keyword>
<dbReference type="EMBL" id="BMZG01000005">
    <property type="protein sequence ID" value="GHA71753.1"/>
    <property type="molecule type" value="Genomic_DNA"/>
</dbReference>
<reference evidence="1" key="2">
    <citation type="submission" date="2020-09" db="EMBL/GenBank/DDBJ databases">
        <authorList>
            <person name="Sun Q."/>
            <person name="Kim S."/>
        </authorList>
    </citation>
    <scope>NUCLEOTIDE SEQUENCE</scope>
    <source>
        <strain evidence="1">KCTC 32501</strain>
    </source>
</reference>
<organism evidence="1 2">
    <name type="scientific">Formosimonas limnophila</name>
    <dbReference type="NCBI Taxonomy" id="1384487"/>
    <lineage>
        <taxon>Bacteria</taxon>
        <taxon>Pseudomonadati</taxon>
        <taxon>Pseudomonadota</taxon>
        <taxon>Betaproteobacteria</taxon>
        <taxon>Burkholderiales</taxon>
        <taxon>Burkholderiaceae</taxon>
        <taxon>Formosimonas</taxon>
    </lineage>
</organism>
<evidence type="ECO:0000313" key="2">
    <source>
        <dbReference type="Proteomes" id="UP000614287"/>
    </source>
</evidence>
<sequence>MLIYLLKSRFQNLLRPLVVTLHTCGITANQVTLTACAISVVLGLSLYTLDAPRWGFFLIPLWFFIRMAFNAIDGMLAREFHQQYTLGAYLIELTDVLSDAALYHLACAINWLRATNPHDNKSFKQLFPKHLFRLHDIMANLK</sequence>
<gene>
    <name evidence="1" type="ORF">GCM10009007_10820</name>
</gene>
<dbReference type="GO" id="GO:0016020">
    <property type="term" value="C:membrane"/>
    <property type="evidence" value="ECO:0007669"/>
    <property type="project" value="InterPro"/>
</dbReference>
<dbReference type="InterPro" id="IPR043130">
    <property type="entry name" value="CDP-OH_PTrfase_TM_dom"/>
</dbReference>
<dbReference type="Proteomes" id="UP000614287">
    <property type="component" value="Unassembled WGS sequence"/>
</dbReference>
<reference evidence="1" key="1">
    <citation type="journal article" date="2014" name="Int. J. Syst. Evol. Microbiol.">
        <title>Complete genome sequence of Corynebacterium casei LMG S-19264T (=DSM 44701T), isolated from a smear-ripened cheese.</title>
        <authorList>
            <consortium name="US DOE Joint Genome Institute (JGI-PGF)"/>
            <person name="Walter F."/>
            <person name="Albersmeier A."/>
            <person name="Kalinowski J."/>
            <person name="Ruckert C."/>
        </authorList>
    </citation>
    <scope>NUCLEOTIDE SEQUENCE</scope>
    <source>
        <strain evidence="1">KCTC 32501</strain>
    </source>
</reference>
<protein>
    <recommendedName>
        <fullName evidence="3">CDP-alcohol phosphatidyltransferase</fullName>
    </recommendedName>
</protein>
<proteinExistence type="predicted"/>
<dbReference type="GO" id="GO:0016780">
    <property type="term" value="F:phosphotransferase activity, for other substituted phosphate groups"/>
    <property type="evidence" value="ECO:0007669"/>
    <property type="project" value="InterPro"/>
</dbReference>
<dbReference type="AlphaFoldDB" id="A0A8J3FZ79"/>
<dbReference type="Gene3D" id="1.20.120.1760">
    <property type="match status" value="1"/>
</dbReference>
<dbReference type="InterPro" id="IPR000462">
    <property type="entry name" value="CDP-OH_P_trans"/>
</dbReference>
<dbReference type="GO" id="GO:0008654">
    <property type="term" value="P:phospholipid biosynthetic process"/>
    <property type="evidence" value="ECO:0007669"/>
    <property type="project" value="InterPro"/>
</dbReference>
<dbReference type="Pfam" id="PF01066">
    <property type="entry name" value="CDP-OH_P_transf"/>
    <property type="match status" value="1"/>
</dbReference>